<keyword evidence="2" id="KW-0863">Zinc-finger</keyword>
<proteinExistence type="predicted"/>
<dbReference type="GO" id="GO:0008270">
    <property type="term" value="F:zinc ion binding"/>
    <property type="evidence" value="ECO:0007669"/>
    <property type="project" value="UniProtKB-KW"/>
</dbReference>
<dbReference type="InterPro" id="IPR013083">
    <property type="entry name" value="Znf_RING/FYVE/PHD"/>
</dbReference>
<dbReference type="STRING" id="1043002.A0A074XW57"/>
<feature type="domain" description="Zinc finger PHD-type" evidence="5">
    <location>
        <begin position="735"/>
        <end position="781"/>
    </location>
</feature>
<keyword evidence="7" id="KW-1185">Reference proteome</keyword>
<evidence type="ECO:0000256" key="1">
    <source>
        <dbReference type="ARBA" id="ARBA00022723"/>
    </source>
</evidence>
<dbReference type="EMBL" id="KL585012">
    <property type="protein sequence ID" value="KEQ78926.1"/>
    <property type="molecule type" value="Genomic_DNA"/>
</dbReference>
<feature type="region of interest" description="Disordered" evidence="4">
    <location>
        <begin position="96"/>
        <end position="125"/>
    </location>
</feature>
<reference evidence="6 7" key="1">
    <citation type="journal article" date="2014" name="BMC Genomics">
        <title>Genome sequencing of four Aureobasidium pullulans varieties: biotechnological potential, stress tolerance, and description of new species.</title>
        <authorList>
            <person name="Gostin Ar C."/>
            <person name="Ohm R.A."/>
            <person name="Kogej T."/>
            <person name="Sonjak S."/>
            <person name="Turk M."/>
            <person name="Zajc J."/>
            <person name="Zalar P."/>
            <person name="Grube M."/>
            <person name="Sun H."/>
            <person name="Han J."/>
            <person name="Sharma A."/>
            <person name="Chiniquy J."/>
            <person name="Ngan C.Y."/>
            <person name="Lipzen A."/>
            <person name="Barry K."/>
            <person name="Grigoriev I.V."/>
            <person name="Gunde-Cimerman N."/>
        </authorList>
    </citation>
    <scope>NUCLEOTIDE SEQUENCE [LARGE SCALE GENOMIC DNA]</scope>
    <source>
        <strain evidence="6 7">EXF-150</strain>
    </source>
</reference>
<keyword evidence="3" id="KW-0862">Zinc</keyword>
<dbReference type="Gene3D" id="3.30.40.10">
    <property type="entry name" value="Zinc/RING finger domain, C3HC4 (zinc finger)"/>
    <property type="match status" value="1"/>
</dbReference>
<dbReference type="SUPFAM" id="SSF57903">
    <property type="entry name" value="FYVE/PHD zinc finger"/>
    <property type="match status" value="1"/>
</dbReference>
<name>A0A074XW57_AURPU</name>
<dbReference type="OrthoDB" id="166746at2759"/>
<sequence length="782" mass="87287">MNQVEDNKKYCGSKLINDISQSRRPVFLQRNLRRALDHHEQNLKILNHRSTSLTSGVAASNMGLFEGLSRILPSLNLLSRVTSVKPQTFRVHPKSLVKKEKNSADAETRPNVTAKHEPSADPTWLPAPNNIKITCNITCIITLDDANGTNPARVLYSKSHPANLTGVKDAKGHLTFYIAMEPFVVAHNEMLTSHLAAHNGNGGRRWKAERLNHAVLSMSVSCFNSEDAFQLLSAVDPDVIPGHIVAPEQAELRATWKKLPDCPSTPLHIRRYEHVPETTNKARRSKKLEYLLDADISWSPSARKSGTPLAMCNNITRILGNRGRPQITRPLSLTQACNVRYVFDGGAMGSRSIVRTRFSCVFCPDRLPHATFDRLHFHYLSFHDHFTFKVHAPPETSPSLFIRVVQIELATPRYERASDNVSDEREITWNKPENPFDLQQYLLEGGLNTWASGKQANLKIISKAARPGVMLNGAAQAGDSLSKGRARLTPTPARPGVGPPEEVQEVPTKKRKRYEVPDIPGVAIFRSQSKREVEPGEILSESDIDPDDSWLRVRHNVEDFPRLTGAAREFTIMFDEHLKNEPTNQGERHVSGMIVRFTRKHAERLGKPHLLKEFKTKLNELESLEMISEEYINYCLGLIASTRQDTINGTANGQTHGSPAIKEESEPFVSRNPPPASTKPGNRLDVIMIEDSDTEIGAEVSPAVLKSSRPIQPSTQHATDGDVEMQDAVHHAPNACVCGKLALGARQVIICQNNYCPHSEFHMACVGLKKRVRGWRCEDCRA</sequence>
<evidence type="ECO:0000256" key="3">
    <source>
        <dbReference type="ARBA" id="ARBA00022833"/>
    </source>
</evidence>
<feature type="region of interest" description="Disordered" evidence="4">
    <location>
        <begin position="649"/>
        <end position="682"/>
    </location>
</feature>
<dbReference type="HOGENOM" id="CLU_383999_0_0_1"/>
<protein>
    <recommendedName>
        <fullName evidence="5">Zinc finger PHD-type domain-containing protein</fullName>
    </recommendedName>
</protein>
<dbReference type="SMART" id="SM00249">
    <property type="entry name" value="PHD"/>
    <property type="match status" value="1"/>
</dbReference>
<dbReference type="InterPro" id="IPR019786">
    <property type="entry name" value="Zinc_finger_PHD-type_CS"/>
</dbReference>
<gene>
    <name evidence="6" type="ORF">M438DRAFT_307192</name>
</gene>
<dbReference type="InterPro" id="IPR011011">
    <property type="entry name" value="Znf_FYVE_PHD"/>
</dbReference>
<evidence type="ECO:0000256" key="2">
    <source>
        <dbReference type="ARBA" id="ARBA00022771"/>
    </source>
</evidence>
<dbReference type="Proteomes" id="UP000030706">
    <property type="component" value="Unassembled WGS sequence"/>
</dbReference>
<evidence type="ECO:0000259" key="5">
    <source>
        <dbReference type="SMART" id="SM00249"/>
    </source>
</evidence>
<dbReference type="InterPro" id="IPR001965">
    <property type="entry name" value="Znf_PHD"/>
</dbReference>
<dbReference type="AlphaFoldDB" id="A0A074XW57"/>
<evidence type="ECO:0000313" key="7">
    <source>
        <dbReference type="Proteomes" id="UP000030706"/>
    </source>
</evidence>
<dbReference type="CDD" id="cd21552">
    <property type="entry name" value="VEFS-box_ctSUZ12-like"/>
    <property type="match status" value="1"/>
</dbReference>
<evidence type="ECO:0000256" key="4">
    <source>
        <dbReference type="SAM" id="MobiDB-lite"/>
    </source>
</evidence>
<evidence type="ECO:0000313" key="6">
    <source>
        <dbReference type="EMBL" id="KEQ78926.1"/>
    </source>
</evidence>
<dbReference type="GeneID" id="40744596"/>
<dbReference type="PROSITE" id="PS01359">
    <property type="entry name" value="ZF_PHD_1"/>
    <property type="match status" value="1"/>
</dbReference>
<feature type="compositionally biased region" description="Basic and acidic residues" evidence="4">
    <location>
        <begin position="97"/>
        <end position="119"/>
    </location>
</feature>
<accession>A0A074XW57</accession>
<dbReference type="RefSeq" id="XP_029755113.1">
    <property type="nucleotide sequence ID" value="XM_029902290.1"/>
</dbReference>
<organism evidence="6 7">
    <name type="scientific">Aureobasidium pullulans EXF-150</name>
    <dbReference type="NCBI Taxonomy" id="1043002"/>
    <lineage>
        <taxon>Eukaryota</taxon>
        <taxon>Fungi</taxon>
        <taxon>Dikarya</taxon>
        <taxon>Ascomycota</taxon>
        <taxon>Pezizomycotina</taxon>
        <taxon>Dothideomycetes</taxon>
        <taxon>Dothideomycetidae</taxon>
        <taxon>Dothideales</taxon>
        <taxon>Saccotheciaceae</taxon>
        <taxon>Aureobasidium</taxon>
    </lineage>
</organism>
<keyword evidence="1" id="KW-0479">Metal-binding</keyword>
<feature type="region of interest" description="Disordered" evidence="4">
    <location>
        <begin position="477"/>
        <end position="511"/>
    </location>
</feature>